<evidence type="ECO:0000256" key="6">
    <source>
        <dbReference type="ARBA" id="ARBA00023012"/>
    </source>
</evidence>
<dbReference type="PROSITE" id="PS50110">
    <property type="entry name" value="RESPONSE_REGULATORY"/>
    <property type="match status" value="2"/>
</dbReference>
<dbReference type="InterPro" id="IPR036890">
    <property type="entry name" value="HATPase_C_sf"/>
</dbReference>
<feature type="modified residue" description="4-aspartylphosphate" evidence="7">
    <location>
        <position position="55"/>
    </location>
</feature>
<dbReference type="InterPro" id="IPR003661">
    <property type="entry name" value="HisK_dim/P_dom"/>
</dbReference>
<keyword evidence="4" id="KW-0808">Transferase</keyword>
<dbReference type="InterPro" id="IPR000014">
    <property type="entry name" value="PAS"/>
</dbReference>
<evidence type="ECO:0000259" key="10">
    <source>
        <dbReference type="PROSITE" id="PS50112"/>
    </source>
</evidence>
<feature type="domain" description="PAS" evidence="10">
    <location>
        <begin position="132"/>
        <end position="179"/>
    </location>
</feature>
<dbReference type="EC" id="2.7.13.3" evidence="2"/>
<keyword evidence="15" id="KW-1185">Reference proteome</keyword>
<protein>
    <recommendedName>
        <fullName evidence="2">histidine kinase</fullName>
        <ecNumber evidence="2">2.7.13.3</ecNumber>
    </recommendedName>
</protein>
<dbReference type="CDD" id="cd17546">
    <property type="entry name" value="REC_hyHK_CKI1_RcsC-like"/>
    <property type="match status" value="1"/>
</dbReference>
<dbReference type="EMBL" id="CP128400">
    <property type="protein sequence ID" value="WJW68315.1"/>
    <property type="molecule type" value="Genomic_DNA"/>
</dbReference>
<gene>
    <name evidence="12" type="ORF">HXX08_21200</name>
    <name evidence="13" type="ORF">OZ401_003924</name>
</gene>
<dbReference type="SUPFAM" id="SSF47384">
    <property type="entry name" value="Homodimeric domain of signal transducing histidine kinase"/>
    <property type="match status" value="1"/>
</dbReference>
<evidence type="ECO:0000259" key="8">
    <source>
        <dbReference type="PROSITE" id="PS50109"/>
    </source>
</evidence>
<dbReference type="InterPro" id="IPR003594">
    <property type="entry name" value="HATPase_dom"/>
</dbReference>
<dbReference type="SMART" id="SM00086">
    <property type="entry name" value="PAC"/>
    <property type="match status" value="6"/>
</dbReference>
<dbReference type="Pfam" id="PF00072">
    <property type="entry name" value="Response_reg"/>
    <property type="match status" value="2"/>
</dbReference>
<organism evidence="12 14">
    <name type="scientific">Candidatus Chlorohelix allophototropha</name>
    <dbReference type="NCBI Taxonomy" id="3003348"/>
    <lineage>
        <taxon>Bacteria</taxon>
        <taxon>Bacillati</taxon>
        <taxon>Chloroflexota</taxon>
        <taxon>Chloroflexia</taxon>
        <taxon>Candidatus Chloroheliales</taxon>
        <taxon>Candidatus Chloroheliaceae</taxon>
        <taxon>Candidatus Chlorohelix</taxon>
    </lineage>
</organism>
<dbReference type="SMART" id="SM00387">
    <property type="entry name" value="HATPase_c"/>
    <property type="match status" value="1"/>
</dbReference>
<dbReference type="InterPro" id="IPR005467">
    <property type="entry name" value="His_kinase_dom"/>
</dbReference>
<feature type="domain" description="PAC" evidence="11">
    <location>
        <begin position="210"/>
        <end position="262"/>
    </location>
</feature>
<dbReference type="SMART" id="SM00448">
    <property type="entry name" value="REC"/>
    <property type="match status" value="2"/>
</dbReference>
<evidence type="ECO:0000256" key="4">
    <source>
        <dbReference type="ARBA" id="ARBA00022679"/>
    </source>
</evidence>
<feature type="domain" description="Response regulatory" evidence="9">
    <location>
        <begin position="5"/>
        <end position="120"/>
    </location>
</feature>
<accession>A0A8T7M8V2</accession>
<dbReference type="InterPro" id="IPR004358">
    <property type="entry name" value="Sig_transdc_His_kin-like_C"/>
</dbReference>
<dbReference type="Gene3D" id="1.10.287.130">
    <property type="match status" value="1"/>
</dbReference>
<dbReference type="InterPro" id="IPR052162">
    <property type="entry name" value="Sensor_kinase/Photoreceptor"/>
</dbReference>
<dbReference type="Pfam" id="PF02518">
    <property type="entry name" value="HATPase_c"/>
    <property type="match status" value="1"/>
</dbReference>
<evidence type="ECO:0000313" key="15">
    <source>
        <dbReference type="Proteomes" id="UP001431572"/>
    </source>
</evidence>
<dbReference type="InterPro" id="IPR035965">
    <property type="entry name" value="PAS-like_dom_sf"/>
</dbReference>
<evidence type="ECO:0000313" key="12">
    <source>
        <dbReference type="EMBL" id="NWJ48382.1"/>
    </source>
</evidence>
<dbReference type="InterPro" id="IPR011006">
    <property type="entry name" value="CheY-like_superfamily"/>
</dbReference>
<keyword evidence="6" id="KW-0902">Two-component regulatory system</keyword>
<dbReference type="PRINTS" id="PR00344">
    <property type="entry name" value="BCTRLSENSOR"/>
</dbReference>
<dbReference type="SUPFAM" id="SSF55785">
    <property type="entry name" value="PYP-like sensor domain (PAS domain)"/>
    <property type="match status" value="7"/>
</dbReference>
<reference evidence="12 14" key="1">
    <citation type="submission" date="2020-06" db="EMBL/GenBank/DDBJ databases">
        <title>Anoxygenic phototrophic Chloroflexota member uses a Type I reaction center.</title>
        <authorList>
            <person name="Tsuji J.M."/>
            <person name="Shaw N.A."/>
            <person name="Nagashima S."/>
            <person name="Venkiteswaran J."/>
            <person name="Schiff S.L."/>
            <person name="Hanada S."/>
            <person name="Tank M."/>
            <person name="Neufeld J.D."/>
        </authorList>
    </citation>
    <scope>NUCLEOTIDE SEQUENCE [LARGE SCALE GENOMIC DNA]</scope>
    <source>
        <strain evidence="12">L227-S17</strain>
    </source>
</reference>
<dbReference type="InterPro" id="IPR000700">
    <property type="entry name" value="PAS-assoc_C"/>
</dbReference>
<dbReference type="CDD" id="cd00130">
    <property type="entry name" value="PAS"/>
    <property type="match status" value="6"/>
</dbReference>
<dbReference type="SMART" id="SM00091">
    <property type="entry name" value="PAS"/>
    <property type="match status" value="7"/>
</dbReference>
<dbReference type="PANTHER" id="PTHR43304:SF1">
    <property type="entry name" value="PAC DOMAIN-CONTAINING PROTEIN"/>
    <property type="match status" value="1"/>
</dbReference>
<dbReference type="Proteomes" id="UP000521676">
    <property type="component" value="Unassembled WGS sequence"/>
</dbReference>
<reference evidence="13" key="2">
    <citation type="journal article" date="2024" name="Nature">
        <title>Anoxygenic phototroph of the Chloroflexota uses a type I reaction centre.</title>
        <authorList>
            <person name="Tsuji J.M."/>
            <person name="Shaw N.A."/>
            <person name="Nagashima S."/>
            <person name="Venkiteswaran J.J."/>
            <person name="Schiff S.L."/>
            <person name="Watanabe T."/>
            <person name="Fukui M."/>
            <person name="Hanada S."/>
            <person name="Tank M."/>
            <person name="Neufeld J.D."/>
        </authorList>
    </citation>
    <scope>NUCLEOTIDE SEQUENCE</scope>
    <source>
        <strain evidence="13">L227-S17</strain>
    </source>
</reference>
<dbReference type="Pfam" id="PF13426">
    <property type="entry name" value="PAS_9"/>
    <property type="match status" value="2"/>
</dbReference>
<dbReference type="NCBIfam" id="TIGR00229">
    <property type="entry name" value="sensory_box"/>
    <property type="match status" value="7"/>
</dbReference>
<evidence type="ECO:0000313" key="14">
    <source>
        <dbReference type="Proteomes" id="UP000521676"/>
    </source>
</evidence>
<feature type="domain" description="PAC" evidence="11">
    <location>
        <begin position="824"/>
        <end position="875"/>
    </location>
</feature>
<dbReference type="SUPFAM" id="SSF52172">
    <property type="entry name" value="CheY-like"/>
    <property type="match status" value="2"/>
</dbReference>
<dbReference type="CDD" id="cd17534">
    <property type="entry name" value="REC_DC-like"/>
    <property type="match status" value="1"/>
</dbReference>
<dbReference type="Proteomes" id="UP001431572">
    <property type="component" value="Chromosome 2"/>
</dbReference>
<dbReference type="InterPro" id="IPR001789">
    <property type="entry name" value="Sig_transdc_resp-reg_receiver"/>
</dbReference>
<evidence type="ECO:0000256" key="7">
    <source>
        <dbReference type="PROSITE-ProRule" id="PRU00169"/>
    </source>
</evidence>
<dbReference type="Gene3D" id="3.30.565.10">
    <property type="entry name" value="Histidine kinase-like ATPase, C-terminal domain"/>
    <property type="match status" value="1"/>
</dbReference>
<dbReference type="Gene3D" id="3.30.450.20">
    <property type="entry name" value="PAS domain"/>
    <property type="match status" value="7"/>
</dbReference>
<dbReference type="PROSITE" id="PS50112">
    <property type="entry name" value="PAS"/>
    <property type="match status" value="6"/>
</dbReference>
<feature type="modified residue" description="4-aspartylphosphate" evidence="7">
    <location>
        <position position="1319"/>
    </location>
</feature>
<evidence type="ECO:0000313" key="13">
    <source>
        <dbReference type="EMBL" id="WJW68315.1"/>
    </source>
</evidence>
<feature type="domain" description="PAC" evidence="11">
    <location>
        <begin position="954"/>
        <end position="1006"/>
    </location>
</feature>
<dbReference type="Gene3D" id="3.40.50.2300">
    <property type="match status" value="2"/>
</dbReference>
<dbReference type="SMART" id="SM00388">
    <property type="entry name" value="HisKA"/>
    <property type="match status" value="1"/>
</dbReference>
<feature type="domain" description="PAC" evidence="11">
    <location>
        <begin position="575"/>
        <end position="632"/>
    </location>
</feature>
<dbReference type="GO" id="GO:0000155">
    <property type="term" value="F:phosphorelay sensor kinase activity"/>
    <property type="evidence" value="ECO:0007669"/>
    <property type="project" value="InterPro"/>
</dbReference>
<dbReference type="SUPFAM" id="SSF55874">
    <property type="entry name" value="ATPase domain of HSP90 chaperone/DNA topoisomerase II/histidine kinase"/>
    <property type="match status" value="1"/>
</dbReference>
<dbReference type="RefSeq" id="WP_341470220.1">
    <property type="nucleotide sequence ID" value="NZ_CP128400.1"/>
</dbReference>
<dbReference type="GO" id="GO:0006355">
    <property type="term" value="P:regulation of DNA-templated transcription"/>
    <property type="evidence" value="ECO:0007669"/>
    <property type="project" value="InterPro"/>
</dbReference>
<evidence type="ECO:0000259" key="11">
    <source>
        <dbReference type="PROSITE" id="PS50113"/>
    </source>
</evidence>
<evidence type="ECO:0000256" key="3">
    <source>
        <dbReference type="ARBA" id="ARBA00022553"/>
    </source>
</evidence>
<comment type="catalytic activity">
    <reaction evidence="1">
        <text>ATP + protein L-histidine = ADP + protein N-phospho-L-histidine.</text>
        <dbReference type="EC" id="2.7.13.3"/>
    </reaction>
</comment>
<dbReference type="Pfam" id="PF08448">
    <property type="entry name" value="PAS_4"/>
    <property type="match status" value="2"/>
</dbReference>
<dbReference type="PANTHER" id="PTHR43304">
    <property type="entry name" value="PHYTOCHROME-LIKE PROTEIN CPH1"/>
    <property type="match status" value="1"/>
</dbReference>
<name>A0A8T7M8V2_9CHLR</name>
<dbReference type="PROSITE" id="PS50109">
    <property type="entry name" value="HIS_KIN"/>
    <property type="match status" value="1"/>
</dbReference>
<keyword evidence="3 7" id="KW-0597">Phosphoprotein</keyword>
<dbReference type="Pfam" id="PF00989">
    <property type="entry name" value="PAS"/>
    <property type="match status" value="3"/>
</dbReference>
<feature type="domain" description="PAS" evidence="10">
    <location>
        <begin position="876"/>
        <end position="949"/>
    </location>
</feature>
<evidence type="ECO:0000256" key="5">
    <source>
        <dbReference type="ARBA" id="ARBA00022777"/>
    </source>
</evidence>
<feature type="domain" description="PAS" evidence="10">
    <location>
        <begin position="502"/>
        <end position="572"/>
    </location>
</feature>
<proteinExistence type="predicted"/>
<dbReference type="InterPro" id="IPR013767">
    <property type="entry name" value="PAS_fold"/>
</dbReference>
<evidence type="ECO:0000256" key="1">
    <source>
        <dbReference type="ARBA" id="ARBA00000085"/>
    </source>
</evidence>
<feature type="domain" description="PAS" evidence="10">
    <location>
        <begin position="633"/>
        <end position="687"/>
    </location>
</feature>
<evidence type="ECO:0000259" key="9">
    <source>
        <dbReference type="PROSITE" id="PS50110"/>
    </source>
</evidence>
<keyword evidence="5" id="KW-0418">Kinase</keyword>
<dbReference type="EMBL" id="JACATZ010000003">
    <property type="protein sequence ID" value="NWJ48382.1"/>
    <property type="molecule type" value="Genomic_DNA"/>
</dbReference>
<evidence type="ECO:0000256" key="2">
    <source>
        <dbReference type="ARBA" id="ARBA00012438"/>
    </source>
</evidence>
<dbReference type="CDD" id="cd00082">
    <property type="entry name" value="HisKA"/>
    <property type="match status" value="1"/>
</dbReference>
<dbReference type="InterPro" id="IPR001610">
    <property type="entry name" value="PAC"/>
</dbReference>
<feature type="domain" description="PAC" evidence="11">
    <location>
        <begin position="449"/>
        <end position="501"/>
    </location>
</feature>
<dbReference type="InterPro" id="IPR013656">
    <property type="entry name" value="PAS_4"/>
</dbReference>
<feature type="domain" description="Histidine kinase" evidence="8">
    <location>
        <begin position="1019"/>
        <end position="1240"/>
    </location>
</feature>
<dbReference type="PROSITE" id="PS50113">
    <property type="entry name" value="PAC"/>
    <property type="match status" value="5"/>
</dbReference>
<feature type="domain" description="PAS" evidence="10">
    <location>
        <begin position="376"/>
        <end position="428"/>
    </location>
</feature>
<feature type="domain" description="Response regulatory" evidence="9">
    <location>
        <begin position="1265"/>
        <end position="1385"/>
    </location>
</feature>
<dbReference type="InterPro" id="IPR036097">
    <property type="entry name" value="HisK_dim/P_sf"/>
</dbReference>
<feature type="domain" description="PAS" evidence="10">
    <location>
        <begin position="256"/>
        <end position="304"/>
    </location>
</feature>
<sequence>MAKAQILVVEDEEIVAASIKRTLMALDYSVLAMVSSGEEAVKSVTKNRPDLVLMDIILKGKMDGVETASQIHAIYDIPVIYLTAYSDDATLERAKITLPYAYILKPFDDRELKVAIELALHKSQMDHKVKKLDEWLTITVKNLGEGLIAVDMAGAITFINPTAEGLIGWKQADVLGKHLGEVVRLQYESRGLPAEALTISAITNGLFSKQDEPLTLVARDGRKLFVKMNTVPVQDEQGNISRVALVFQNITELIKSEAKFSKIFQSGPIASFISTSEGRILEVNDYALKLFGYTKEEAIGRTSFELDSLNASDIRKQWQALVRKEGYLHGVEMSLKRRDGDVLHLLGYFELIELNGENFVLSQLQDITELRKATTAQAQLAAIVEYSEDAIISKTLEGIIQTWNVGATKMYGYTAEEMIGCSINLLELPGHHAEMSSLVEALRRGERVSSYETVCLRKDGTEIDVSLTLSPVKDIYGNIIGTSVISHDITARKQAEIALQKSEERFRLVAENSSDVIWTMNIERQFTYVSPSVLYLRGYTPEEVMHQTIEEAVTPKSAEVMRQSMVSLFQDAQAGKLRRRIHQVEQPCKDGSTVWTEVSTSLMFDSAGTFKGILGITRDITERKRLETALYRSEARFQAFMDNSPTLSWMLDAAGGVRYINKSFARLIGREKEQIIGKTAFDIFPKEMAEQYQLDNLKVFENNETLEVEESYVRWDGSIGYVLTNKFPLGDSALIGGVAIDITERVRAEKALRQSEASYRLLAHNLPDSAVMVFDGDLRFLVVEGDALERDSFVTKDLEGKTLHEVLPPESVDALLPYYRAALAGIESTFETSFNERAFLVKAVPIKDEQGNILSGLILSQDITDLKRIEQSLADEKERLSVTLRSIGDAVITTDLKGNITLLNRVAEELTGWRHTEAIGQPLDMVFSLWDKETHQPRQSPLWETLNSGHVILLQNNTLLVASDGVERLIMDSCAPIRDHSSNIIGAVLVFRDVTEQLKLEQEVQKTSKLESLGVFAGGLAHDFNNLLTGITGYLDLSKYYLENSESVQIAELKDFIEQAQIATQRARELTIQLLTFSKGGHPVKQIITLPQIIEESSSFILHGTNVKAVFDLPRDLFAIEADAGQLGQVFQNLVLNSIQAMPQGGIINISAQNLRLGADTLPELGAGLYVQLSFRDGGAGIPHENLLKIFDPYFTTKKAGSGLGLAVCHSIIRQHNGHIEVESVVGKGTTFTIYLPATNQQADSAVRSHIAAVSRLTQAVTPMKILIMDDEQLLRNLVKQYLQRLGHTVAVAEEGEVAYQLYSTAFEAGQPFDVVLLDLTIPGGMGGKQTMKKLLELDPQVTGVVCSGYSNDPIMSNYMHFGFKAVLPKPYHMADLQRVLDKLSAEKSGNF</sequence>